<evidence type="ECO:0000259" key="1">
    <source>
        <dbReference type="Pfam" id="PF07238"/>
    </source>
</evidence>
<protein>
    <submittedName>
        <fullName evidence="2">PilZ domain-containing protein</fullName>
    </submittedName>
</protein>
<dbReference type="EMBL" id="QPMH01000006">
    <property type="protein sequence ID" value="RDD62236.1"/>
    <property type="molecule type" value="Genomic_DNA"/>
</dbReference>
<dbReference type="RefSeq" id="WP_114581750.1">
    <property type="nucleotide sequence ID" value="NZ_QPMH01000006.1"/>
</dbReference>
<dbReference type="Proteomes" id="UP000253941">
    <property type="component" value="Unassembled WGS sequence"/>
</dbReference>
<comment type="caution">
    <text evidence="2">The sequence shown here is derived from an EMBL/GenBank/DDBJ whole genome shotgun (WGS) entry which is preliminary data.</text>
</comment>
<name>A0A369TH47_9PROT</name>
<dbReference type="Gene3D" id="2.40.10.220">
    <property type="entry name" value="predicted glycosyltransferase like domains"/>
    <property type="match status" value="1"/>
</dbReference>
<keyword evidence="3" id="KW-1185">Reference proteome</keyword>
<reference evidence="2 3" key="1">
    <citation type="submission" date="2018-07" db="EMBL/GenBank/DDBJ databases">
        <title>Venubactetium sediminum gen. nov., sp. nov., isolated from a marine solar saltern.</title>
        <authorList>
            <person name="Wang S."/>
        </authorList>
    </citation>
    <scope>NUCLEOTIDE SEQUENCE [LARGE SCALE GENOMIC DNA]</scope>
    <source>
        <strain evidence="2 3">WD2A32</strain>
    </source>
</reference>
<dbReference type="SUPFAM" id="SSF141371">
    <property type="entry name" value="PilZ domain-like"/>
    <property type="match status" value="1"/>
</dbReference>
<evidence type="ECO:0000313" key="2">
    <source>
        <dbReference type="EMBL" id="RDD62236.1"/>
    </source>
</evidence>
<accession>A0A369TH47</accession>
<dbReference type="InterPro" id="IPR009875">
    <property type="entry name" value="PilZ_domain"/>
</dbReference>
<evidence type="ECO:0000313" key="3">
    <source>
        <dbReference type="Proteomes" id="UP000253941"/>
    </source>
</evidence>
<organism evidence="2 3">
    <name type="scientific">Ferruginivarius sediminum</name>
    <dbReference type="NCBI Taxonomy" id="2661937"/>
    <lineage>
        <taxon>Bacteria</taxon>
        <taxon>Pseudomonadati</taxon>
        <taxon>Pseudomonadota</taxon>
        <taxon>Alphaproteobacteria</taxon>
        <taxon>Rhodospirillales</taxon>
        <taxon>Rhodospirillaceae</taxon>
        <taxon>Ferruginivarius</taxon>
    </lineage>
</organism>
<dbReference type="Pfam" id="PF07238">
    <property type="entry name" value="PilZ"/>
    <property type="match status" value="1"/>
</dbReference>
<gene>
    <name evidence="2" type="ORF">DRB17_08365</name>
</gene>
<sequence length="105" mass="12003">MLPDLWDKLTGRRRSERIKQPRLKVRVDGRAYRTIDWSLGGVRIADYPRPVQRLDRVDGTLKIPGGPSGEFTGEVIWMDDAGQVGLRFIEIAPDVFLELMTLQHS</sequence>
<proteinExistence type="predicted"/>
<dbReference type="AlphaFoldDB" id="A0A369TH47"/>
<dbReference type="GO" id="GO:0035438">
    <property type="term" value="F:cyclic-di-GMP binding"/>
    <property type="evidence" value="ECO:0007669"/>
    <property type="project" value="InterPro"/>
</dbReference>
<feature type="domain" description="PilZ" evidence="1">
    <location>
        <begin position="12"/>
        <end position="94"/>
    </location>
</feature>